<dbReference type="GO" id="GO:0005886">
    <property type="term" value="C:plasma membrane"/>
    <property type="evidence" value="ECO:0007669"/>
    <property type="project" value="TreeGrafter"/>
</dbReference>
<dbReference type="GO" id="GO:0030001">
    <property type="term" value="P:metal ion transport"/>
    <property type="evidence" value="ECO:0007669"/>
    <property type="project" value="TreeGrafter"/>
</dbReference>
<feature type="transmembrane region" description="Helical" evidence="2">
    <location>
        <begin position="444"/>
        <end position="463"/>
    </location>
</feature>
<organism evidence="3 4">
    <name type="scientific">Mesorhabditis spiculigera</name>
    <dbReference type="NCBI Taxonomy" id="96644"/>
    <lineage>
        <taxon>Eukaryota</taxon>
        <taxon>Metazoa</taxon>
        <taxon>Ecdysozoa</taxon>
        <taxon>Nematoda</taxon>
        <taxon>Chromadorea</taxon>
        <taxon>Rhabditida</taxon>
        <taxon>Rhabditina</taxon>
        <taxon>Rhabditomorpha</taxon>
        <taxon>Rhabditoidea</taxon>
        <taxon>Rhabditidae</taxon>
        <taxon>Mesorhabditinae</taxon>
        <taxon>Mesorhabditis</taxon>
    </lineage>
</organism>
<feature type="compositionally biased region" description="Basic and acidic residues" evidence="1">
    <location>
        <begin position="792"/>
        <end position="802"/>
    </location>
</feature>
<keyword evidence="4" id="KW-1185">Reference proteome</keyword>
<dbReference type="EMBL" id="CATQJA010002654">
    <property type="protein sequence ID" value="CAJ0578670.1"/>
    <property type="molecule type" value="Genomic_DNA"/>
</dbReference>
<gene>
    <name evidence="3" type="ORF">MSPICULIGERA_LOCUS16913</name>
</gene>
<keyword evidence="2" id="KW-0472">Membrane</keyword>
<feature type="region of interest" description="Disordered" evidence="1">
    <location>
        <begin position="792"/>
        <end position="820"/>
    </location>
</feature>
<evidence type="ECO:0000313" key="3">
    <source>
        <dbReference type="EMBL" id="CAJ0578670.1"/>
    </source>
</evidence>
<dbReference type="GO" id="GO:0005261">
    <property type="term" value="F:monoatomic cation channel activity"/>
    <property type="evidence" value="ECO:0007669"/>
    <property type="project" value="TreeGrafter"/>
</dbReference>
<feature type="transmembrane region" description="Helical" evidence="2">
    <location>
        <begin position="391"/>
        <end position="408"/>
    </location>
</feature>
<feature type="compositionally biased region" description="Polar residues" evidence="1">
    <location>
        <begin position="803"/>
        <end position="820"/>
    </location>
</feature>
<sequence>MATNQLANRKEELLKLITQLEHEKPLFSKYGLIPDDELGNKAQPSVAEQPAPDLSGIELLENSQRTIQSSDEGTPLMDEESTMEVNEAVEHQSRFTVEHVTEEAAPLAKFSIDDSIDRDTIIDLPESANPLTPNSLTIGSLGAPKKVSIFSYESENLLRHALTKQPNVQEASPTRSQSLPLDFHPDPDNHTLFEWKIDRPDFRARSSSKLMALHPPRHILEKIPCNPERILYYINWVLKEIFKNQRIEVLIDDQMADLLCYAFYGDPRVVEKWRCTEAPLFSALLCVFVSEIMEAEFDDLYENDIVELFEQQKKNFDGLSKRLIEHYHNADFTKTRRLLAERYIPSRSLKTKGIALLRIANMANADEFFAHVSCQRAVEDRWKPGFRCDKIAFFMFFISFGIPLLYAGPPGIQFDGDLQFKPENMTGLKRRRFWAFHTSPCAKFAWHTLFYLAYVVFFTFFINQLQYLESVVNIVTALAGWLFFWQLMFPIEAWFEYILHNRGKQEFNSHIWKFVWNNHKTTLIHTLIMLLNAGAFILPLILDNDRTKWMSTSFAIPSTRVENIRYYSLSLAEALFTISFMFSSLRVLRVLIVDPFFGTIVMTIRKMVRLFIYFFVILGTFWFVYGWCQMALQTTKRNKPKYGIMWNLFINGAFELFGELSDPIRQGELNCTDIDPEGVITGSTIQCQFRSWMVPLILFIYTMTTSILIINILTTLVNQKYEDVSDRAEQNLRTLRYKRMLEYESKPFFPAPLTLLNLIFCFTHFYHKKYTPEKGKQMEKYYYCVDPEPEYSKKKGNKKDESPIQTTDNNTIPDANDNQPETLRDFERACMLRFSSKPVEEHICSECMRSRSRNHSKRFIP</sequence>
<feature type="non-terminal residue" evidence="3">
    <location>
        <position position="861"/>
    </location>
</feature>
<feature type="transmembrane region" description="Helical" evidence="2">
    <location>
        <begin position="470"/>
        <end position="489"/>
    </location>
</feature>
<feature type="compositionally biased region" description="Polar residues" evidence="1">
    <location>
        <begin position="164"/>
        <end position="179"/>
    </location>
</feature>
<keyword evidence="2" id="KW-1133">Transmembrane helix</keyword>
<accession>A0AA36D0C9</accession>
<dbReference type="InterPro" id="IPR050927">
    <property type="entry name" value="TRPM"/>
</dbReference>
<evidence type="ECO:0000256" key="1">
    <source>
        <dbReference type="SAM" id="MobiDB-lite"/>
    </source>
</evidence>
<feature type="transmembrane region" description="Helical" evidence="2">
    <location>
        <begin position="748"/>
        <end position="766"/>
    </location>
</feature>
<feature type="transmembrane region" description="Helical" evidence="2">
    <location>
        <begin position="610"/>
        <end position="632"/>
    </location>
</feature>
<feature type="region of interest" description="Disordered" evidence="1">
    <location>
        <begin position="164"/>
        <end position="183"/>
    </location>
</feature>
<proteinExistence type="predicted"/>
<feature type="transmembrane region" description="Helical" evidence="2">
    <location>
        <begin position="522"/>
        <end position="542"/>
    </location>
</feature>
<dbReference type="Proteomes" id="UP001177023">
    <property type="component" value="Unassembled WGS sequence"/>
</dbReference>
<name>A0AA36D0C9_9BILA</name>
<dbReference type="PANTHER" id="PTHR13800">
    <property type="entry name" value="TRANSIENT RECEPTOR POTENTIAL CATION CHANNEL, SUBFAMILY M, MEMBER 6"/>
    <property type="match status" value="1"/>
</dbReference>
<reference evidence="3" key="1">
    <citation type="submission" date="2023-06" db="EMBL/GenBank/DDBJ databases">
        <authorList>
            <person name="Delattre M."/>
        </authorList>
    </citation>
    <scope>NUCLEOTIDE SEQUENCE</scope>
    <source>
        <strain evidence="3">AF72</strain>
    </source>
</reference>
<dbReference type="AlphaFoldDB" id="A0AA36D0C9"/>
<dbReference type="PANTHER" id="PTHR13800:SF43">
    <property type="entry name" value="ION_TRANS DOMAIN-CONTAINING PROTEIN"/>
    <property type="match status" value="1"/>
</dbReference>
<evidence type="ECO:0008006" key="5">
    <source>
        <dbReference type="Google" id="ProtNLM"/>
    </source>
</evidence>
<protein>
    <recommendedName>
        <fullName evidence="5">Ion transport domain-containing protein</fullName>
    </recommendedName>
</protein>
<evidence type="ECO:0000256" key="2">
    <source>
        <dbReference type="SAM" id="Phobius"/>
    </source>
</evidence>
<keyword evidence="2" id="KW-0812">Transmembrane</keyword>
<evidence type="ECO:0000313" key="4">
    <source>
        <dbReference type="Proteomes" id="UP001177023"/>
    </source>
</evidence>
<feature type="transmembrane region" description="Helical" evidence="2">
    <location>
        <begin position="696"/>
        <end position="717"/>
    </location>
</feature>
<comment type="caution">
    <text evidence="3">The sequence shown here is derived from an EMBL/GenBank/DDBJ whole genome shotgun (WGS) entry which is preliminary data.</text>
</comment>